<dbReference type="STRING" id="307972.A0A2G8JCH7"/>
<dbReference type="Gene3D" id="2.60.40.60">
    <property type="entry name" value="Cadherins"/>
    <property type="match status" value="3"/>
</dbReference>
<dbReference type="InterPro" id="IPR002126">
    <property type="entry name" value="Cadherin-like_dom"/>
</dbReference>
<feature type="domain" description="Cadherin" evidence="9">
    <location>
        <begin position="157"/>
        <end position="275"/>
    </location>
</feature>
<keyword evidence="7" id="KW-0472">Membrane</keyword>
<keyword evidence="11" id="KW-1185">Reference proteome</keyword>
<dbReference type="SMART" id="SM00112">
    <property type="entry name" value="CA"/>
    <property type="match status" value="2"/>
</dbReference>
<gene>
    <name evidence="10" type="ORF">BSL78_29741</name>
</gene>
<evidence type="ECO:0000256" key="8">
    <source>
        <dbReference type="PROSITE-ProRule" id="PRU00043"/>
    </source>
</evidence>
<evidence type="ECO:0000313" key="10">
    <source>
        <dbReference type="EMBL" id="PIK33443.1"/>
    </source>
</evidence>
<dbReference type="PROSITE" id="PS50268">
    <property type="entry name" value="CADHERIN_2"/>
    <property type="match status" value="3"/>
</dbReference>
<keyword evidence="2" id="KW-0812">Transmembrane</keyword>
<sequence>DNPQGSSPNRNTTMITVTVLDDNDFGPFFLPCMFDESSVGCIDFNYVSNITEKMVLDGPLVFGPGPIHAMDGDENVTVSEQIFFNFTEGEPANYAEYFEIDSISGNVSQLKPVRHSEIPEFRITLQATEGISPDALYSTIDVIISVKEINNFEPEFASTVFSGFIQEGADAGTPVWDSPSMNSALVLQATDPDLEEDEVFRVSYMLNDPSGTFILAADTQSKTEIVVNGMIDREMVEKYELKMVAMESSTSAQFVSESVTVNITVLDVNDNAPYFIQNKYSVGRNQYGTTIRQNLKAGTVIMELQVADVDTKPRIADYTYILRLLTPFSGTSPFAEMSMNSLVKIVLVEDAIEIPKGDYVLGLQASDVDNPFLLSLEITLGIKVIGENDTEGPVFVQKEFTRYASEGTQVGSVIAEIKICVLVHSWLVTSVLGRAWTD</sequence>
<keyword evidence="4 8" id="KW-0106">Calcium</keyword>
<protein>
    <submittedName>
        <fullName evidence="10">Putative protocadherin-15-like</fullName>
    </submittedName>
</protein>
<evidence type="ECO:0000256" key="3">
    <source>
        <dbReference type="ARBA" id="ARBA00022737"/>
    </source>
</evidence>
<dbReference type="InterPro" id="IPR020894">
    <property type="entry name" value="Cadherin_CS"/>
</dbReference>
<dbReference type="PANTHER" id="PTHR24025">
    <property type="entry name" value="DESMOGLEIN FAMILY MEMBER"/>
    <property type="match status" value="1"/>
</dbReference>
<dbReference type="EMBL" id="MRZV01002560">
    <property type="protein sequence ID" value="PIK33443.1"/>
    <property type="molecule type" value="Genomic_DNA"/>
</dbReference>
<dbReference type="InterPro" id="IPR015919">
    <property type="entry name" value="Cadherin-like_sf"/>
</dbReference>
<comment type="caution">
    <text evidence="10">The sequence shown here is derived from an EMBL/GenBank/DDBJ whole genome shotgun (WGS) entry which is preliminary data.</text>
</comment>
<evidence type="ECO:0000256" key="2">
    <source>
        <dbReference type="ARBA" id="ARBA00022692"/>
    </source>
</evidence>
<comment type="subcellular location">
    <subcellularLocation>
        <location evidence="1">Membrane</location>
    </subcellularLocation>
</comment>
<proteinExistence type="predicted"/>
<evidence type="ECO:0000256" key="6">
    <source>
        <dbReference type="ARBA" id="ARBA00022989"/>
    </source>
</evidence>
<keyword evidence="6" id="KW-1133">Transmembrane helix</keyword>
<dbReference type="CDD" id="cd11304">
    <property type="entry name" value="Cadherin_repeat"/>
    <property type="match status" value="2"/>
</dbReference>
<dbReference type="AlphaFoldDB" id="A0A2G8JCH7"/>
<dbReference type="OrthoDB" id="10029135at2759"/>
<keyword evidence="3" id="KW-0677">Repeat</keyword>
<dbReference type="InterPro" id="IPR050971">
    <property type="entry name" value="Cadherin-domain_protein"/>
</dbReference>
<evidence type="ECO:0000313" key="11">
    <source>
        <dbReference type="Proteomes" id="UP000230750"/>
    </source>
</evidence>
<dbReference type="GO" id="GO:0005911">
    <property type="term" value="C:cell-cell junction"/>
    <property type="evidence" value="ECO:0007669"/>
    <property type="project" value="TreeGrafter"/>
</dbReference>
<dbReference type="PANTHER" id="PTHR24025:SF23">
    <property type="entry name" value="NEURAL-CADHERIN"/>
    <property type="match status" value="1"/>
</dbReference>
<dbReference type="GO" id="GO:0005886">
    <property type="term" value="C:plasma membrane"/>
    <property type="evidence" value="ECO:0007669"/>
    <property type="project" value="InterPro"/>
</dbReference>
<evidence type="ECO:0000256" key="4">
    <source>
        <dbReference type="ARBA" id="ARBA00022837"/>
    </source>
</evidence>
<name>A0A2G8JCH7_STIJA</name>
<dbReference type="Pfam" id="PF00028">
    <property type="entry name" value="Cadherin"/>
    <property type="match status" value="1"/>
</dbReference>
<dbReference type="PRINTS" id="PR00205">
    <property type="entry name" value="CADHERIN"/>
</dbReference>
<evidence type="ECO:0000256" key="1">
    <source>
        <dbReference type="ARBA" id="ARBA00004370"/>
    </source>
</evidence>
<evidence type="ECO:0000256" key="7">
    <source>
        <dbReference type="ARBA" id="ARBA00023136"/>
    </source>
</evidence>
<evidence type="ECO:0000256" key="5">
    <source>
        <dbReference type="ARBA" id="ARBA00022889"/>
    </source>
</evidence>
<dbReference type="PROSITE" id="PS00232">
    <property type="entry name" value="CADHERIN_1"/>
    <property type="match status" value="1"/>
</dbReference>
<dbReference type="SUPFAM" id="SSF49313">
    <property type="entry name" value="Cadherin-like"/>
    <property type="match status" value="3"/>
</dbReference>
<evidence type="ECO:0000259" key="9">
    <source>
        <dbReference type="PROSITE" id="PS50268"/>
    </source>
</evidence>
<feature type="non-terminal residue" evidence="10">
    <location>
        <position position="1"/>
    </location>
</feature>
<dbReference type="GO" id="GO:0007156">
    <property type="term" value="P:homophilic cell adhesion via plasma membrane adhesion molecules"/>
    <property type="evidence" value="ECO:0007669"/>
    <property type="project" value="InterPro"/>
</dbReference>
<accession>A0A2G8JCH7</accession>
<feature type="domain" description="Cadherin" evidence="9">
    <location>
        <begin position="283"/>
        <end position="395"/>
    </location>
</feature>
<reference evidence="10 11" key="1">
    <citation type="journal article" date="2017" name="PLoS Biol.">
        <title>The sea cucumber genome provides insights into morphological evolution and visceral regeneration.</title>
        <authorList>
            <person name="Zhang X."/>
            <person name="Sun L."/>
            <person name="Yuan J."/>
            <person name="Sun Y."/>
            <person name="Gao Y."/>
            <person name="Zhang L."/>
            <person name="Li S."/>
            <person name="Dai H."/>
            <person name="Hamel J.F."/>
            <person name="Liu C."/>
            <person name="Yu Y."/>
            <person name="Liu S."/>
            <person name="Lin W."/>
            <person name="Guo K."/>
            <person name="Jin S."/>
            <person name="Xu P."/>
            <person name="Storey K.B."/>
            <person name="Huan P."/>
            <person name="Zhang T."/>
            <person name="Zhou Y."/>
            <person name="Zhang J."/>
            <person name="Lin C."/>
            <person name="Li X."/>
            <person name="Xing L."/>
            <person name="Huo D."/>
            <person name="Sun M."/>
            <person name="Wang L."/>
            <person name="Mercier A."/>
            <person name="Li F."/>
            <person name="Yang H."/>
            <person name="Xiang J."/>
        </authorList>
    </citation>
    <scope>NUCLEOTIDE SEQUENCE [LARGE SCALE GENOMIC DNA]</scope>
    <source>
        <strain evidence="10">Shaxun</strain>
        <tissue evidence="10">Muscle</tissue>
    </source>
</reference>
<dbReference type="GO" id="GO:0005509">
    <property type="term" value="F:calcium ion binding"/>
    <property type="evidence" value="ECO:0007669"/>
    <property type="project" value="UniProtKB-UniRule"/>
</dbReference>
<organism evidence="10 11">
    <name type="scientific">Stichopus japonicus</name>
    <name type="common">Sea cucumber</name>
    <dbReference type="NCBI Taxonomy" id="307972"/>
    <lineage>
        <taxon>Eukaryota</taxon>
        <taxon>Metazoa</taxon>
        <taxon>Echinodermata</taxon>
        <taxon>Eleutherozoa</taxon>
        <taxon>Echinozoa</taxon>
        <taxon>Holothuroidea</taxon>
        <taxon>Aspidochirotacea</taxon>
        <taxon>Aspidochirotida</taxon>
        <taxon>Stichopodidae</taxon>
        <taxon>Apostichopus</taxon>
    </lineage>
</organism>
<dbReference type="Proteomes" id="UP000230750">
    <property type="component" value="Unassembled WGS sequence"/>
</dbReference>
<keyword evidence="5" id="KW-0130">Cell adhesion</keyword>
<feature type="domain" description="Cadherin" evidence="9">
    <location>
        <begin position="42"/>
        <end position="156"/>
    </location>
</feature>